<evidence type="ECO:0008006" key="4">
    <source>
        <dbReference type="Google" id="ProtNLM"/>
    </source>
</evidence>
<evidence type="ECO:0000313" key="2">
    <source>
        <dbReference type="EMBL" id="PIR82637.1"/>
    </source>
</evidence>
<feature type="transmembrane region" description="Helical" evidence="1">
    <location>
        <begin position="92"/>
        <end position="112"/>
    </location>
</feature>
<sequence length="122" mass="13139">MNARMTPSVRLTILSTLWGAAAALLLVASPLFASELNNPTQFGSIQAFIEGLLMAIVRIALPIITLFVVIAGFMYVFARGNVEQIKKAHRNFMYVLLGTALILGAWLLATMIGGTVSQLMGN</sequence>
<accession>A0A2H0U8B2</accession>
<protein>
    <recommendedName>
        <fullName evidence="4">TrbC/VIRB2 family protein</fullName>
    </recommendedName>
</protein>
<dbReference type="Proteomes" id="UP000231379">
    <property type="component" value="Unassembled WGS sequence"/>
</dbReference>
<proteinExistence type="predicted"/>
<reference evidence="3" key="1">
    <citation type="submission" date="2017-09" db="EMBL/GenBank/DDBJ databases">
        <title>Depth-based differentiation of microbial function through sediment-hosted aquifers and enrichment of novel symbionts in the deep terrestrial subsurface.</title>
        <authorList>
            <person name="Probst A.J."/>
            <person name="Ladd B."/>
            <person name="Jarett J.K."/>
            <person name="Geller-Mcgrath D.E."/>
            <person name="Sieber C.M.K."/>
            <person name="Emerson J.B."/>
            <person name="Anantharaman K."/>
            <person name="Thomas B.C."/>
            <person name="Malmstrom R."/>
            <person name="Stieglmeier M."/>
            <person name="Klingl A."/>
            <person name="Woyke T."/>
            <person name="Ryan C.M."/>
            <person name="Banfield J.F."/>
        </authorList>
    </citation>
    <scope>NUCLEOTIDE SEQUENCE [LARGE SCALE GENOMIC DNA]</scope>
</reference>
<keyword evidence="1" id="KW-0812">Transmembrane</keyword>
<name>A0A2H0U8B2_9BACT</name>
<dbReference type="Pfam" id="PF04956">
    <property type="entry name" value="TrbC"/>
    <property type="match status" value="1"/>
</dbReference>
<evidence type="ECO:0000313" key="3">
    <source>
        <dbReference type="Proteomes" id="UP000231379"/>
    </source>
</evidence>
<keyword evidence="1" id="KW-1133">Transmembrane helix</keyword>
<dbReference type="InterPro" id="IPR007039">
    <property type="entry name" value="TrbC/VirB2"/>
</dbReference>
<gene>
    <name evidence="2" type="ORF">COU20_01175</name>
</gene>
<organism evidence="2 3">
    <name type="scientific">Candidatus Kaiserbacteria bacterium CG10_big_fil_rev_8_21_14_0_10_59_10</name>
    <dbReference type="NCBI Taxonomy" id="1974612"/>
    <lineage>
        <taxon>Bacteria</taxon>
        <taxon>Candidatus Kaiseribacteriota</taxon>
    </lineage>
</organism>
<dbReference type="EMBL" id="PFBM01000009">
    <property type="protein sequence ID" value="PIR82637.1"/>
    <property type="molecule type" value="Genomic_DNA"/>
</dbReference>
<dbReference type="AlphaFoldDB" id="A0A2H0U8B2"/>
<comment type="caution">
    <text evidence="2">The sequence shown here is derived from an EMBL/GenBank/DDBJ whole genome shotgun (WGS) entry which is preliminary data.</text>
</comment>
<keyword evidence="1" id="KW-0472">Membrane</keyword>
<feature type="transmembrane region" description="Helical" evidence="1">
    <location>
        <begin position="57"/>
        <end position="80"/>
    </location>
</feature>
<evidence type="ECO:0000256" key="1">
    <source>
        <dbReference type="SAM" id="Phobius"/>
    </source>
</evidence>